<organism evidence="2 3">
    <name type="scientific">Halomonas binhaiensis</name>
    <dbReference type="NCBI Taxonomy" id="2562282"/>
    <lineage>
        <taxon>Bacteria</taxon>
        <taxon>Pseudomonadati</taxon>
        <taxon>Pseudomonadota</taxon>
        <taxon>Gammaproteobacteria</taxon>
        <taxon>Oceanospirillales</taxon>
        <taxon>Halomonadaceae</taxon>
        <taxon>Halomonas</taxon>
    </lineage>
</organism>
<accession>A0A5C1NF70</accession>
<evidence type="ECO:0000313" key="3">
    <source>
        <dbReference type="Proteomes" id="UP000324285"/>
    </source>
</evidence>
<dbReference type="OrthoDB" id="9790745at2"/>
<dbReference type="RefSeq" id="WP_149284522.1">
    <property type="nucleotide sequence ID" value="NZ_CP038437.2"/>
</dbReference>
<gene>
    <name evidence="2" type="ORF">E4T21_08120</name>
</gene>
<evidence type="ECO:0000256" key="1">
    <source>
        <dbReference type="SAM" id="MobiDB-lite"/>
    </source>
</evidence>
<sequence>MSYDIVVKRIYQPIDESDGARILVDRLWPRGRAREALALTDWYRDASPSNALRRRYHDEAINRAVFEIRYRGELRDNPENLVPLMRLVRRGRLTLLTATRDVEESYLPLLRDAILEALHKEDQADVLPSSPPCYGNEKHFGGKHLDDDQSLGQSSTDENLSDDTPSS</sequence>
<evidence type="ECO:0000313" key="2">
    <source>
        <dbReference type="EMBL" id="QEM81511.1"/>
    </source>
</evidence>
<name>A0A5C1NF70_9GAMM</name>
<feature type="compositionally biased region" description="Polar residues" evidence="1">
    <location>
        <begin position="150"/>
        <end position="167"/>
    </location>
</feature>
<dbReference type="AlphaFoldDB" id="A0A5C1NF70"/>
<feature type="region of interest" description="Disordered" evidence="1">
    <location>
        <begin position="125"/>
        <end position="167"/>
    </location>
</feature>
<dbReference type="PANTHER" id="PTHR36849:SF1">
    <property type="entry name" value="CYTOPLASMIC PROTEIN"/>
    <property type="match status" value="1"/>
</dbReference>
<dbReference type="Proteomes" id="UP000324285">
    <property type="component" value="Chromosome"/>
</dbReference>
<dbReference type="PANTHER" id="PTHR36849">
    <property type="entry name" value="CYTOPLASMIC PROTEIN-RELATED"/>
    <property type="match status" value="1"/>
</dbReference>
<reference evidence="2" key="1">
    <citation type="submission" date="2021-02" db="EMBL/GenBank/DDBJ databases">
        <title>Strain Y2R2, a novel species of the genus Halomonas.</title>
        <authorList>
            <person name="Huang H."/>
        </authorList>
    </citation>
    <scope>NUCLEOTIDE SEQUENCE</scope>
    <source>
        <strain evidence="2">Y2R2</strain>
    </source>
</reference>
<keyword evidence="3" id="KW-1185">Reference proteome</keyword>
<dbReference type="KEGG" id="hbh:E4T21_08120"/>
<dbReference type="EMBL" id="CP038437">
    <property type="protein sequence ID" value="QEM81511.1"/>
    <property type="molecule type" value="Genomic_DNA"/>
</dbReference>
<feature type="compositionally biased region" description="Basic and acidic residues" evidence="1">
    <location>
        <begin position="136"/>
        <end position="147"/>
    </location>
</feature>
<dbReference type="InterPro" id="IPR052552">
    <property type="entry name" value="YeaO-like"/>
</dbReference>
<proteinExistence type="predicted"/>
<dbReference type="Pfam" id="PF22752">
    <property type="entry name" value="DUF488-N3i"/>
    <property type="match status" value="1"/>
</dbReference>
<protein>
    <submittedName>
        <fullName evidence="2">DUF488 family protein</fullName>
    </submittedName>
</protein>